<proteinExistence type="predicted"/>
<keyword evidence="7" id="KW-1185">Reference proteome</keyword>
<dbReference type="InterPro" id="IPR050640">
    <property type="entry name" value="Bact_2-comp_sensor_kinase"/>
</dbReference>
<name>A0A1Z5HSM4_9FIRM</name>
<dbReference type="EC" id="2.7.13.3" evidence="2"/>
<dbReference type="InterPro" id="IPR004358">
    <property type="entry name" value="Sig_transdc_His_kin-like_C"/>
</dbReference>
<dbReference type="Pfam" id="PF06580">
    <property type="entry name" value="His_kinase"/>
    <property type="match status" value="1"/>
</dbReference>
<dbReference type="SUPFAM" id="SSF55874">
    <property type="entry name" value="ATPase domain of HSP90 chaperone/DNA topoisomerase II/histidine kinase"/>
    <property type="match status" value="1"/>
</dbReference>
<dbReference type="SMART" id="SM00065">
    <property type="entry name" value="GAF"/>
    <property type="match status" value="1"/>
</dbReference>
<dbReference type="EMBL" id="BDGJ01000084">
    <property type="protein sequence ID" value="GAW92526.1"/>
    <property type="molecule type" value="Genomic_DNA"/>
</dbReference>
<reference evidence="7" key="1">
    <citation type="journal article" date="2017" name="Appl. Environ. Microbiol.">
        <title>Genomic analysis of Calderihabitans maritimus KKC1, a thermophilic hydrogenogenic carboxydotrophic bacterium isolated from marine sediment.</title>
        <authorList>
            <person name="Omae K."/>
            <person name="Yoneda Y."/>
            <person name="Fukuyama Y."/>
            <person name="Yoshida T."/>
            <person name="Sako Y."/>
        </authorList>
    </citation>
    <scope>NUCLEOTIDE SEQUENCE [LARGE SCALE GENOMIC DNA]</scope>
    <source>
        <strain evidence="7">KKC1</strain>
    </source>
</reference>
<dbReference type="InterPro" id="IPR003018">
    <property type="entry name" value="GAF"/>
</dbReference>
<protein>
    <recommendedName>
        <fullName evidence="2">histidine kinase</fullName>
        <ecNumber evidence="2">2.7.13.3</ecNumber>
    </recommendedName>
</protein>
<dbReference type="InterPro" id="IPR036890">
    <property type="entry name" value="HATPase_C_sf"/>
</dbReference>
<evidence type="ECO:0000259" key="5">
    <source>
        <dbReference type="PROSITE" id="PS50109"/>
    </source>
</evidence>
<gene>
    <name evidence="6" type="ORF">KKC1_16800</name>
</gene>
<dbReference type="InterPro" id="IPR029016">
    <property type="entry name" value="GAF-like_dom_sf"/>
</dbReference>
<accession>A0A1Z5HSM4</accession>
<dbReference type="InterPro" id="IPR010559">
    <property type="entry name" value="Sig_transdc_His_kin_internal"/>
</dbReference>
<dbReference type="PROSITE" id="PS50109">
    <property type="entry name" value="HIS_KIN"/>
    <property type="match status" value="1"/>
</dbReference>
<keyword evidence="3 6" id="KW-0808">Transferase</keyword>
<dbReference type="GO" id="GO:0016020">
    <property type="term" value="C:membrane"/>
    <property type="evidence" value="ECO:0007669"/>
    <property type="project" value="InterPro"/>
</dbReference>
<dbReference type="Gene3D" id="3.30.565.10">
    <property type="entry name" value="Histidine kinase-like ATPase, C-terminal domain"/>
    <property type="match status" value="1"/>
</dbReference>
<dbReference type="InterPro" id="IPR003594">
    <property type="entry name" value="HATPase_dom"/>
</dbReference>
<organism evidence="6 7">
    <name type="scientific">Calderihabitans maritimus</name>
    <dbReference type="NCBI Taxonomy" id="1246530"/>
    <lineage>
        <taxon>Bacteria</taxon>
        <taxon>Bacillati</taxon>
        <taxon>Bacillota</taxon>
        <taxon>Clostridia</taxon>
        <taxon>Neomoorellales</taxon>
        <taxon>Calderihabitantaceae</taxon>
        <taxon>Calderihabitans</taxon>
    </lineage>
</organism>
<keyword evidence="4" id="KW-0902">Two-component regulatory system</keyword>
<dbReference type="InterPro" id="IPR005467">
    <property type="entry name" value="His_kinase_dom"/>
</dbReference>
<evidence type="ECO:0000256" key="4">
    <source>
        <dbReference type="ARBA" id="ARBA00023012"/>
    </source>
</evidence>
<dbReference type="Pfam" id="PF01590">
    <property type="entry name" value="GAF"/>
    <property type="match status" value="1"/>
</dbReference>
<evidence type="ECO:0000256" key="1">
    <source>
        <dbReference type="ARBA" id="ARBA00000085"/>
    </source>
</evidence>
<sequence>MLLKILSLAGAVSGVQLLIIVKLLDIEAWQIIAALFTTNVVTLAVFRKWLAFSPQSTSDEPKGDSEKEMPPVDPTVQIAHETLPYLRRGLNETTARKTAEIIQKIAEVPAVAVTDREKVLAYLGVGCEKHQPGDRILTEATKEVIATGQYKVVQTTKQLNCPMTNCDCPLAAAVIVPLKCRDEVVGTLKLYQTTEGQLPPHVIRLAIGIAQLLSMQIELAELDRQTQLLTLAKLDALHAQINPHFFFNVLNTIIMYSRTNPTRARRLLIRLADFFRQTLKRHGHLITLREELECVNTYLVLEKARFGDKLRIVKDVDKNLLDYKVPVFSLQPLVENAVKHGITPKEGTGTVKISARVENNELVMSVADDGVGIPADKLNLVLQPGYGSGNGVGLSNVHQRLQSLYGEEYGLQIVSCAGEGTVIYLRIPLDVQIDTEERAGQGGLPYYEVESANR</sequence>
<evidence type="ECO:0000313" key="7">
    <source>
        <dbReference type="Proteomes" id="UP000197032"/>
    </source>
</evidence>
<evidence type="ECO:0000256" key="2">
    <source>
        <dbReference type="ARBA" id="ARBA00012438"/>
    </source>
</evidence>
<comment type="catalytic activity">
    <reaction evidence="1">
        <text>ATP + protein L-histidine = ADP + protein N-phospho-L-histidine.</text>
        <dbReference type="EC" id="2.7.13.3"/>
    </reaction>
</comment>
<evidence type="ECO:0000313" key="6">
    <source>
        <dbReference type="EMBL" id="GAW92526.1"/>
    </source>
</evidence>
<dbReference type="Proteomes" id="UP000197032">
    <property type="component" value="Unassembled WGS sequence"/>
</dbReference>
<dbReference type="Gene3D" id="3.30.450.40">
    <property type="match status" value="1"/>
</dbReference>
<dbReference type="PANTHER" id="PTHR34220">
    <property type="entry name" value="SENSOR HISTIDINE KINASE YPDA"/>
    <property type="match status" value="1"/>
</dbReference>
<dbReference type="GO" id="GO:0000155">
    <property type="term" value="F:phosphorelay sensor kinase activity"/>
    <property type="evidence" value="ECO:0007669"/>
    <property type="project" value="InterPro"/>
</dbReference>
<dbReference type="PANTHER" id="PTHR34220:SF7">
    <property type="entry name" value="SENSOR HISTIDINE KINASE YPDA"/>
    <property type="match status" value="1"/>
</dbReference>
<comment type="caution">
    <text evidence="6">The sequence shown here is derived from an EMBL/GenBank/DDBJ whole genome shotgun (WGS) entry which is preliminary data.</text>
</comment>
<feature type="domain" description="Histidine kinase" evidence="5">
    <location>
        <begin position="330"/>
        <end position="431"/>
    </location>
</feature>
<dbReference type="SUPFAM" id="SSF55781">
    <property type="entry name" value="GAF domain-like"/>
    <property type="match status" value="1"/>
</dbReference>
<dbReference type="Pfam" id="PF02518">
    <property type="entry name" value="HATPase_c"/>
    <property type="match status" value="1"/>
</dbReference>
<dbReference type="SMART" id="SM00387">
    <property type="entry name" value="HATPase_c"/>
    <property type="match status" value="1"/>
</dbReference>
<dbReference type="PRINTS" id="PR00344">
    <property type="entry name" value="BCTRLSENSOR"/>
</dbReference>
<keyword evidence="3 6" id="KW-0418">Kinase</keyword>
<evidence type="ECO:0000256" key="3">
    <source>
        <dbReference type="ARBA" id="ARBA00022777"/>
    </source>
</evidence>
<dbReference type="AlphaFoldDB" id="A0A1Z5HSM4"/>